<comment type="caution">
    <text evidence="1">The sequence shown here is derived from an EMBL/GenBank/DDBJ whole genome shotgun (WGS) entry which is preliminary data.</text>
</comment>
<protein>
    <submittedName>
        <fullName evidence="1">Uncharacterized protein</fullName>
    </submittedName>
</protein>
<dbReference type="EMBL" id="JAODUO010000129">
    <property type="protein sequence ID" value="KAK2188533.1"/>
    <property type="molecule type" value="Genomic_DNA"/>
</dbReference>
<name>A0AAD9P5K6_RIDPI</name>
<sequence>MLNLYRAVIESVLIFSITNGLGRLHRRKRSD</sequence>
<dbReference type="Proteomes" id="UP001209878">
    <property type="component" value="Unassembled WGS sequence"/>
</dbReference>
<dbReference type="AlphaFoldDB" id="A0AAD9P5K6"/>
<evidence type="ECO:0000313" key="1">
    <source>
        <dbReference type="EMBL" id="KAK2188533.1"/>
    </source>
</evidence>
<reference evidence="1" key="1">
    <citation type="journal article" date="2023" name="Mol. Biol. Evol.">
        <title>Third-Generation Sequencing Reveals the Adaptive Role of the Epigenome in Three Deep-Sea Polychaetes.</title>
        <authorList>
            <person name="Perez M."/>
            <person name="Aroh O."/>
            <person name="Sun Y."/>
            <person name="Lan Y."/>
            <person name="Juniper S.K."/>
            <person name="Young C.R."/>
            <person name="Angers B."/>
            <person name="Qian P.Y."/>
        </authorList>
    </citation>
    <scope>NUCLEOTIDE SEQUENCE</scope>
    <source>
        <strain evidence="1">R07B-5</strain>
    </source>
</reference>
<organism evidence="1 2">
    <name type="scientific">Ridgeia piscesae</name>
    <name type="common">Tubeworm</name>
    <dbReference type="NCBI Taxonomy" id="27915"/>
    <lineage>
        <taxon>Eukaryota</taxon>
        <taxon>Metazoa</taxon>
        <taxon>Spiralia</taxon>
        <taxon>Lophotrochozoa</taxon>
        <taxon>Annelida</taxon>
        <taxon>Polychaeta</taxon>
        <taxon>Sedentaria</taxon>
        <taxon>Canalipalpata</taxon>
        <taxon>Sabellida</taxon>
        <taxon>Siboglinidae</taxon>
        <taxon>Ridgeia</taxon>
    </lineage>
</organism>
<keyword evidence="2" id="KW-1185">Reference proteome</keyword>
<proteinExistence type="predicted"/>
<gene>
    <name evidence="1" type="ORF">NP493_129g02002</name>
</gene>
<accession>A0AAD9P5K6</accession>
<evidence type="ECO:0000313" key="2">
    <source>
        <dbReference type="Proteomes" id="UP001209878"/>
    </source>
</evidence>